<dbReference type="InterPro" id="IPR038450">
    <property type="entry name" value="PSII_Psb27_sf"/>
</dbReference>
<dbReference type="Gene3D" id="1.20.58.810">
    <property type="entry name" value="Photosystem II Pbs27"/>
    <property type="match status" value="1"/>
</dbReference>
<dbReference type="Proteomes" id="UP000289340">
    <property type="component" value="Chromosome 7"/>
</dbReference>
<dbReference type="HAMAP" id="MF_01481">
    <property type="entry name" value="PSII_Psb27"/>
    <property type="match status" value="1"/>
</dbReference>
<keyword evidence="2" id="KW-1185">Reference proteome</keyword>
<dbReference type="GO" id="GO:0010207">
    <property type="term" value="P:photosystem II assembly"/>
    <property type="evidence" value="ECO:0007669"/>
    <property type="project" value="InterPro"/>
</dbReference>
<protein>
    <submittedName>
        <fullName evidence="1">Photosystem II D1 processing protein PSB27-H2, chloroplastic isoform B</fullName>
    </submittedName>
</protein>
<reference evidence="1 2" key="1">
    <citation type="submission" date="2018-09" db="EMBL/GenBank/DDBJ databases">
        <title>A high-quality reference genome of wild soybean provides a powerful tool to mine soybean genomes.</title>
        <authorList>
            <person name="Xie M."/>
            <person name="Chung C.Y.L."/>
            <person name="Li M.-W."/>
            <person name="Wong F.-L."/>
            <person name="Chan T.-F."/>
            <person name="Lam H.-M."/>
        </authorList>
    </citation>
    <scope>NUCLEOTIDE SEQUENCE [LARGE SCALE GENOMIC DNA]</scope>
    <source>
        <strain evidence="2">cv. W05</strain>
        <tissue evidence="1">Hypocotyl of etiolated seedlings</tissue>
    </source>
</reference>
<dbReference type="PANTHER" id="PTHR34041">
    <property type="entry name" value="PHOTOSYSTEM II REPAIR PROTEIN PSB27-H1, CHLOROPLASTIC"/>
    <property type="match status" value="1"/>
</dbReference>
<gene>
    <name evidence="1" type="ORF">D0Y65_016617</name>
</gene>
<evidence type="ECO:0000313" key="1">
    <source>
        <dbReference type="EMBL" id="RZC00913.1"/>
    </source>
</evidence>
<dbReference type="AlphaFoldDB" id="A0A445JR14"/>
<dbReference type="GO" id="GO:0010206">
    <property type="term" value="P:photosystem II repair"/>
    <property type="evidence" value="ECO:0007669"/>
    <property type="project" value="InterPro"/>
</dbReference>
<name>A0A445JR14_GLYSO</name>
<dbReference type="PANTHER" id="PTHR34041:SF3">
    <property type="entry name" value="PHOTOSYSTEM II D1 PRECURSOR PROCESSING PROTEIN PSB27-H2, CHLOROPLASTIC"/>
    <property type="match status" value="1"/>
</dbReference>
<organism evidence="1 2">
    <name type="scientific">Glycine soja</name>
    <name type="common">Wild soybean</name>
    <dbReference type="NCBI Taxonomy" id="3848"/>
    <lineage>
        <taxon>Eukaryota</taxon>
        <taxon>Viridiplantae</taxon>
        <taxon>Streptophyta</taxon>
        <taxon>Embryophyta</taxon>
        <taxon>Tracheophyta</taxon>
        <taxon>Spermatophyta</taxon>
        <taxon>Magnoliopsida</taxon>
        <taxon>eudicotyledons</taxon>
        <taxon>Gunneridae</taxon>
        <taxon>Pentapetalae</taxon>
        <taxon>rosids</taxon>
        <taxon>fabids</taxon>
        <taxon>Fabales</taxon>
        <taxon>Fabaceae</taxon>
        <taxon>Papilionoideae</taxon>
        <taxon>50 kb inversion clade</taxon>
        <taxon>NPAAA clade</taxon>
        <taxon>indigoferoid/millettioid clade</taxon>
        <taxon>Phaseoleae</taxon>
        <taxon>Glycine</taxon>
        <taxon>Glycine subgen. Soja</taxon>
    </lineage>
</organism>
<dbReference type="InterPro" id="IPR025585">
    <property type="entry name" value="PSII_Psb27"/>
</dbReference>
<accession>A0A445JR14</accession>
<evidence type="ECO:0000313" key="2">
    <source>
        <dbReference type="Proteomes" id="UP000289340"/>
    </source>
</evidence>
<comment type="caution">
    <text evidence="1">The sequence shown here is derived from an EMBL/GenBank/DDBJ whole genome shotgun (WGS) entry which is preliminary data.</text>
</comment>
<dbReference type="EMBL" id="QZWG01000007">
    <property type="protein sequence ID" value="RZC00913.1"/>
    <property type="molecule type" value="Genomic_DNA"/>
</dbReference>
<sequence length="212" mass="23772">MESDWCSDFQLCIVEIYKRRMAIILAANMCSITNSKTVEVIKRFDIEASSSRRHLLISVGPSLVTLTCGLSPSMVWAEEKSGDKEEEDKGVIGAIKSLFDPNEKTKSGKVLPKAYLKSAREVVKTMRESLNEVTDDNAKFRRTADSAKESIREYLGSWRGNQTVAQEESYVILEKVIRSLANFYSKAGPSAPLSQEVKSEILDYLNTAEEFL</sequence>
<dbReference type="GO" id="GO:0009543">
    <property type="term" value="C:chloroplast thylakoid lumen"/>
    <property type="evidence" value="ECO:0007669"/>
    <property type="project" value="TreeGrafter"/>
</dbReference>
<proteinExistence type="inferred from homology"/>
<dbReference type="FunFam" id="1.20.58.810:FF:000002">
    <property type="entry name" value="Photosystem II D1 processing protein PSB27-H2, chloroplastic"/>
    <property type="match status" value="1"/>
</dbReference>
<dbReference type="Pfam" id="PF13326">
    <property type="entry name" value="PSII_Pbs27"/>
    <property type="match status" value="1"/>
</dbReference>
<dbReference type="GO" id="GO:0009523">
    <property type="term" value="C:photosystem II"/>
    <property type="evidence" value="ECO:0007669"/>
    <property type="project" value="InterPro"/>
</dbReference>